<dbReference type="GO" id="GO:0016787">
    <property type="term" value="F:hydrolase activity"/>
    <property type="evidence" value="ECO:0007669"/>
    <property type="project" value="UniProtKB-KW"/>
</dbReference>
<dbReference type="AlphaFoldDB" id="A0A2C6DKR6"/>
<dbReference type="PROSITE" id="PS00893">
    <property type="entry name" value="NUDIX_BOX"/>
    <property type="match status" value="1"/>
</dbReference>
<sequence>MSVQVGVGIIVVNHQGHILVGERCSQHAPYWSIPGGHLEAGESFEQGALRELFEETGLTGGELQVVALTNNLQTWRQEGKHTVSVCLVMDYCGGDIQLKEPDKCRQWIWCDPRALPQPHFEASSESIRLWLNKQFY</sequence>
<dbReference type="OrthoDB" id="9787476at2"/>
<dbReference type="Pfam" id="PF00293">
    <property type="entry name" value="NUDIX"/>
    <property type="match status" value="1"/>
</dbReference>
<dbReference type="InterPro" id="IPR015797">
    <property type="entry name" value="NUDIX_hydrolase-like_dom_sf"/>
</dbReference>
<comment type="cofactor">
    <cofactor evidence="1">
        <name>Mg(2+)</name>
        <dbReference type="ChEBI" id="CHEBI:18420"/>
    </cofactor>
</comment>
<organism evidence="5 7">
    <name type="scientific">Budvicia aquatica</name>
    <dbReference type="NCBI Taxonomy" id="82979"/>
    <lineage>
        <taxon>Bacteria</taxon>
        <taxon>Pseudomonadati</taxon>
        <taxon>Pseudomonadota</taxon>
        <taxon>Gammaproteobacteria</taxon>
        <taxon>Enterobacterales</taxon>
        <taxon>Budviciaceae</taxon>
        <taxon>Budvicia</taxon>
    </lineage>
</organism>
<dbReference type="PANTHER" id="PTHR16099">
    <property type="entry name" value="8-OXO-DGTP DIPHOSPHATES NUDT15"/>
    <property type="match status" value="1"/>
</dbReference>
<dbReference type="Proteomes" id="UP000224974">
    <property type="component" value="Unassembled WGS sequence"/>
</dbReference>
<reference evidence="7" key="2">
    <citation type="submission" date="2017-09" db="EMBL/GenBank/DDBJ databases">
        <title>FDA dAtabase for Regulatory Grade micrObial Sequences (FDA-ARGOS): Supporting development and validation of Infectious Disease Dx tests.</title>
        <authorList>
            <person name="Minogue T."/>
            <person name="Wolcott M."/>
            <person name="Wasieloski L."/>
            <person name="Aguilar W."/>
            <person name="Moore D."/>
            <person name="Tallon L."/>
            <person name="Sadzewicz L."/>
            <person name="Ott S."/>
            <person name="Zhao X."/>
            <person name="Nagaraj S."/>
            <person name="Vavikolanu K."/>
            <person name="Aluvathingal J."/>
            <person name="Nadendla S."/>
            <person name="Sichtig H."/>
        </authorList>
    </citation>
    <scope>NUCLEOTIDE SEQUENCE [LARGE SCALE GENOMIC DNA]</scope>
    <source>
        <strain evidence="7">FDAARGOS_387</strain>
    </source>
</reference>
<dbReference type="CDD" id="cd04678">
    <property type="entry name" value="NUDIX_MTH2_Nudt15"/>
    <property type="match status" value="1"/>
</dbReference>
<reference evidence="5" key="1">
    <citation type="submission" date="2017-09" db="EMBL/GenBank/DDBJ databases">
        <title>FDA dAtabase for Regulatory Grade micrObial Sequences (FDA-ARGOS): Supporting development and validation of Infectious Disease Dx tests.</title>
        <authorList>
            <person name="Minogue T."/>
            <person name="Wolcott M."/>
            <person name="Wasieloski L."/>
            <person name="Aguilar W."/>
            <person name="Moore D."/>
            <person name="Tallon L.J."/>
            <person name="Sadzewicz L."/>
            <person name="Ott S."/>
            <person name="Zhao X."/>
            <person name="Nagaraj S."/>
            <person name="Vavikolanu K."/>
            <person name="Aluvathingal J."/>
            <person name="Nadendla S."/>
            <person name="Sichtig H."/>
        </authorList>
    </citation>
    <scope>NUCLEOTIDE SEQUENCE</scope>
    <source>
        <strain evidence="5">FDAARGOS_387</strain>
    </source>
</reference>
<keyword evidence="2 3" id="KW-0378">Hydrolase</keyword>
<name>A0A2C6DKR6_9GAMM</name>
<evidence type="ECO:0000313" key="7">
    <source>
        <dbReference type="Proteomes" id="UP000224974"/>
    </source>
</evidence>
<evidence type="ECO:0000313" key="8">
    <source>
        <dbReference type="Proteomes" id="UP000373449"/>
    </source>
</evidence>
<dbReference type="InterPro" id="IPR000086">
    <property type="entry name" value="NUDIX_hydrolase_dom"/>
</dbReference>
<dbReference type="InterPro" id="IPR020084">
    <property type="entry name" value="NUDIX_hydrolase_CS"/>
</dbReference>
<dbReference type="EMBL" id="CAADJA010000002">
    <property type="protein sequence ID" value="VFS47043.1"/>
    <property type="molecule type" value="Genomic_DNA"/>
</dbReference>
<keyword evidence="7" id="KW-1185">Reference proteome</keyword>
<evidence type="ECO:0000313" key="5">
    <source>
        <dbReference type="EMBL" id="PHI28922.1"/>
    </source>
</evidence>
<dbReference type="EMBL" id="PDDX01000001">
    <property type="protein sequence ID" value="PHI28922.1"/>
    <property type="molecule type" value="Genomic_DNA"/>
</dbReference>
<protein>
    <submittedName>
        <fullName evidence="5">NUDIX domain-containing protein</fullName>
    </submittedName>
    <submittedName>
        <fullName evidence="6">RNA pyrophosphohydrolase</fullName>
        <ecNumber evidence="6">3.6.1.-</ecNumber>
    </submittedName>
</protein>
<dbReference type="EC" id="3.6.1.-" evidence="6"/>
<evidence type="ECO:0000259" key="4">
    <source>
        <dbReference type="PROSITE" id="PS51462"/>
    </source>
</evidence>
<evidence type="ECO:0000256" key="2">
    <source>
        <dbReference type="ARBA" id="ARBA00022801"/>
    </source>
</evidence>
<dbReference type="PANTHER" id="PTHR16099:SF5">
    <property type="entry name" value="NUCLEOTIDE TRIPHOSPHATE DIPHOSPHATASE NUDT15"/>
    <property type="match status" value="1"/>
</dbReference>
<evidence type="ECO:0000313" key="6">
    <source>
        <dbReference type="EMBL" id="VFS47043.1"/>
    </source>
</evidence>
<dbReference type="Gene3D" id="3.90.79.10">
    <property type="entry name" value="Nucleoside Triphosphate Pyrophosphohydrolase"/>
    <property type="match status" value="1"/>
</dbReference>
<gene>
    <name evidence="6" type="primary">rppH_1</name>
    <name evidence="5" type="ORF">CRN84_06145</name>
    <name evidence="6" type="ORF">NCTC12282_01977</name>
</gene>
<feature type="domain" description="Nudix hydrolase" evidence="4">
    <location>
        <begin position="2"/>
        <end position="133"/>
    </location>
</feature>
<proteinExistence type="inferred from homology"/>
<dbReference type="STRING" id="1111728.GCA_000427805_01216"/>
<dbReference type="PROSITE" id="PS51462">
    <property type="entry name" value="NUDIX"/>
    <property type="match status" value="1"/>
</dbReference>
<accession>A0A2C6DKR6</accession>
<evidence type="ECO:0000256" key="1">
    <source>
        <dbReference type="ARBA" id="ARBA00001946"/>
    </source>
</evidence>
<reference evidence="6 8" key="3">
    <citation type="submission" date="2019-03" db="EMBL/GenBank/DDBJ databases">
        <authorList>
            <consortium name="Pathogen Informatics"/>
        </authorList>
    </citation>
    <scope>NUCLEOTIDE SEQUENCE [LARGE SCALE GENOMIC DNA]</scope>
    <source>
        <strain evidence="6 8">NCTC12282</strain>
    </source>
</reference>
<dbReference type="SUPFAM" id="SSF55811">
    <property type="entry name" value="Nudix"/>
    <property type="match status" value="1"/>
</dbReference>
<comment type="similarity">
    <text evidence="3">Belongs to the Nudix hydrolase family.</text>
</comment>
<dbReference type="RefSeq" id="WP_029094322.1">
    <property type="nucleotide sequence ID" value="NZ_CAADJA010000002.1"/>
</dbReference>
<dbReference type="PRINTS" id="PR00502">
    <property type="entry name" value="NUDIXFAMILY"/>
</dbReference>
<dbReference type="Proteomes" id="UP000373449">
    <property type="component" value="Unassembled WGS sequence"/>
</dbReference>
<evidence type="ECO:0000256" key="3">
    <source>
        <dbReference type="RuleBase" id="RU003476"/>
    </source>
</evidence>
<dbReference type="InterPro" id="IPR020476">
    <property type="entry name" value="Nudix_hydrolase"/>
</dbReference>